<sequence>MLDKSLHNDKVTQKKKLNSSIIELEEGTSLNLQFEKRGGLLPVAVQETSTGQLLMIASINEEAFAKTLRTRKATFWSTSRNQLWTKGETSGDILQVDNILIDCDQDALVYQVTLLGSGVCHTYDQQSKHRKACFYRELNLESSKLQFIKGME</sequence>
<comment type="pathway">
    <text evidence="3">Amino-acid biosynthesis; L-histidine biosynthesis; L-histidine from 5-phospho-alpha-D-ribose 1-diphosphate: step 3/9.</text>
</comment>
<evidence type="ECO:0000313" key="14">
    <source>
        <dbReference type="EMBL" id="MDR6238554.1"/>
    </source>
</evidence>
<dbReference type="FunFam" id="3.10.20.810:FF:000001">
    <property type="entry name" value="Histidine biosynthesis bifunctional protein HisIE"/>
    <property type="match status" value="1"/>
</dbReference>
<gene>
    <name evidence="14" type="ORF">HNQ88_001591</name>
</gene>
<dbReference type="InterPro" id="IPR002496">
    <property type="entry name" value="PRib_AMP_CycHydrolase_dom"/>
</dbReference>
<dbReference type="PANTHER" id="PTHR42945">
    <property type="entry name" value="HISTIDINE BIOSYNTHESIS BIFUNCTIONAL PROTEIN"/>
    <property type="match status" value="1"/>
</dbReference>
<comment type="caution">
    <text evidence="14">The sequence shown here is derived from an EMBL/GenBank/DDBJ whole genome shotgun (WGS) entry which is preliminary data.</text>
</comment>
<evidence type="ECO:0000256" key="7">
    <source>
        <dbReference type="ARBA" id="ARBA00012414"/>
    </source>
</evidence>
<evidence type="ECO:0000256" key="12">
    <source>
        <dbReference type="ARBA" id="ARBA00023102"/>
    </source>
</evidence>
<dbReference type="Gene3D" id="3.10.20.810">
    <property type="entry name" value="Phosphoribosyl-AMP cyclohydrolase"/>
    <property type="match status" value="1"/>
</dbReference>
<dbReference type="Proteomes" id="UP001185092">
    <property type="component" value="Unassembled WGS sequence"/>
</dbReference>
<keyword evidence="15" id="KW-1185">Reference proteome</keyword>
<name>A0AAE4BQ02_9BACT</name>
<evidence type="ECO:0000256" key="11">
    <source>
        <dbReference type="ARBA" id="ARBA00022801"/>
    </source>
</evidence>
<evidence type="ECO:0000313" key="15">
    <source>
        <dbReference type="Proteomes" id="UP001185092"/>
    </source>
</evidence>
<keyword evidence="12" id="KW-0368">Histidine biosynthesis</keyword>
<dbReference type="EMBL" id="JAVDQD010000002">
    <property type="protein sequence ID" value="MDR6238554.1"/>
    <property type="molecule type" value="Genomic_DNA"/>
</dbReference>
<comment type="catalytic activity">
    <reaction evidence="1">
        <text>1-(5-phospho-beta-D-ribosyl)-5'-AMP + H2O = 1-(5-phospho-beta-D-ribosyl)-5-[(5-phospho-beta-D-ribosylamino)methylideneamino]imidazole-4-carboxamide</text>
        <dbReference type="Rhea" id="RHEA:20049"/>
        <dbReference type="ChEBI" id="CHEBI:15377"/>
        <dbReference type="ChEBI" id="CHEBI:58435"/>
        <dbReference type="ChEBI" id="CHEBI:59457"/>
        <dbReference type="EC" id="3.5.4.19"/>
    </reaction>
</comment>
<dbReference type="Pfam" id="PF01502">
    <property type="entry name" value="PRA-CH"/>
    <property type="match status" value="1"/>
</dbReference>
<comment type="catalytic activity">
    <reaction evidence="2">
        <text>1-(5-phospho-beta-D-ribosyl)-ATP + H2O = 1-(5-phospho-beta-D-ribosyl)-5'-AMP + diphosphate + H(+)</text>
        <dbReference type="Rhea" id="RHEA:22828"/>
        <dbReference type="ChEBI" id="CHEBI:15377"/>
        <dbReference type="ChEBI" id="CHEBI:15378"/>
        <dbReference type="ChEBI" id="CHEBI:33019"/>
        <dbReference type="ChEBI" id="CHEBI:59457"/>
        <dbReference type="ChEBI" id="CHEBI:73183"/>
        <dbReference type="EC" id="3.6.1.31"/>
    </reaction>
</comment>
<evidence type="ECO:0000256" key="8">
    <source>
        <dbReference type="ARBA" id="ARBA00012721"/>
    </source>
</evidence>
<evidence type="ECO:0000256" key="3">
    <source>
        <dbReference type="ARBA" id="ARBA00005169"/>
    </source>
</evidence>
<dbReference type="SUPFAM" id="SSF141734">
    <property type="entry name" value="HisI-like"/>
    <property type="match status" value="1"/>
</dbReference>
<proteinExistence type="inferred from homology"/>
<comment type="similarity">
    <text evidence="6">In the N-terminal section; belongs to the PRA-CH family.</text>
</comment>
<keyword evidence="11 14" id="KW-0378">Hydrolase</keyword>
<dbReference type="EC" id="3.6.1.31" evidence="7"/>
<feature type="domain" description="Phosphoribosyl-AMP cyclohydrolase" evidence="13">
    <location>
        <begin position="55"/>
        <end position="134"/>
    </location>
</feature>
<organism evidence="14 15">
    <name type="scientific">Aureibacter tunicatorum</name>
    <dbReference type="NCBI Taxonomy" id="866807"/>
    <lineage>
        <taxon>Bacteria</taxon>
        <taxon>Pseudomonadati</taxon>
        <taxon>Bacteroidota</taxon>
        <taxon>Cytophagia</taxon>
        <taxon>Cytophagales</taxon>
        <taxon>Persicobacteraceae</taxon>
        <taxon>Aureibacter</taxon>
    </lineage>
</organism>
<dbReference type="RefSeq" id="WP_309938062.1">
    <property type="nucleotide sequence ID" value="NZ_AP025305.1"/>
</dbReference>
<evidence type="ECO:0000256" key="10">
    <source>
        <dbReference type="ARBA" id="ARBA00022605"/>
    </source>
</evidence>
<comment type="pathway">
    <text evidence="4">Amino-acid biosynthesis; L-histidine biosynthesis; L-histidine from 5-phospho-alpha-D-ribose 1-diphosphate: step 2/9.</text>
</comment>
<protein>
    <recommendedName>
        <fullName evidence="9">Histidine biosynthesis bifunctional protein HisIE</fullName>
        <ecNumber evidence="8">3.5.4.19</ecNumber>
        <ecNumber evidence="7">3.6.1.31</ecNumber>
    </recommendedName>
</protein>
<dbReference type="InterPro" id="IPR038019">
    <property type="entry name" value="PRib_AMP_CycHydrolase_sf"/>
</dbReference>
<evidence type="ECO:0000256" key="5">
    <source>
        <dbReference type="ARBA" id="ARBA00007731"/>
    </source>
</evidence>
<comment type="similarity">
    <text evidence="5">In the C-terminal section; belongs to the PRA-PH family.</text>
</comment>
<dbReference type="EC" id="3.5.4.19" evidence="8"/>
<dbReference type="GO" id="GO:0004636">
    <property type="term" value="F:phosphoribosyl-ATP diphosphatase activity"/>
    <property type="evidence" value="ECO:0007669"/>
    <property type="project" value="UniProtKB-EC"/>
</dbReference>
<dbReference type="GO" id="GO:0000105">
    <property type="term" value="P:L-histidine biosynthetic process"/>
    <property type="evidence" value="ECO:0007669"/>
    <property type="project" value="UniProtKB-KW"/>
</dbReference>
<evidence type="ECO:0000256" key="9">
    <source>
        <dbReference type="ARBA" id="ARBA00017720"/>
    </source>
</evidence>
<evidence type="ECO:0000256" key="1">
    <source>
        <dbReference type="ARBA" id="ARBA00000024"/>
    </source>
</evidence>
<keyword evidence="10" id="KW-0028">Amino-acid biosynthesis</keyword>
<evidence type="ECO:0000256" key="6">
    <source>
        <dbReference type="ARBA" id="ARBA00008299"/>
    </source>
</evidence>
<dbReference type="GO" id="GO:0004635">
    <property type="term" value="F:phosphoribosyl-AMP cyclohydrolase activity"/>
    <property type="evidence" value="ECO:0007669"/>
    <property type="project" value="UniProtKB-EC"/>
</dbReference>
<reference evidence="14" key="1">
    <citation type="submission" date="2023-07" db="EMBL/GenBank/DDBJ databases">
        <title>Genomic Encyclopedia of Type Strains, Phase IV (KMG-IV): sequencing the most valuable type-strain genomes for metagenomic binning, comparative biology and taxonomic classification.</title>
        <authorList>
            <person name="Goeker M."/>
        </authorList>
    </citation>
    <scope>NUCLEOTIDE SEQUENCE</scope>
    <source>
        <strain evidence="14">DSM 26174</strain>
    </source>
</reference>
<dbReference type="PANTHER" id="PTHR42945:SF1">
    <property type="entry name" value="HISTIDINE BIOSYNTHESIS BIFUNCTIONAL PROTEIN HIS7"/>
    <property type="match status" value="1"/>
</dbReference>
<dbReference type="AlphaFoldDB" id="A0AAE4BQ02"/>
<accession>A0AAE4BQ02</accession>
<evidence type="ECO:0000256" key="4">
    <source>
        <dbReference type="ARBA" id="ARBA00005204"/>
    </source>
</evidence>
<evidence type="ECO:0000259" key="13">
    <source>
        <dbReference type="Pfam" id="PF01502"/>
    </source>
</evidence>
<evidence type="ECO:0000256" key="2">
    <source>
        <dbReference type="ARBA" id="ARBA00001460"/>
    </source>
</evidence>